<keyword evidence="2" id="KW-1185">Reference proteome</keyword>
<dbReference type="Proteomes" id="UP000789375">
    <property type="component" value="Unassembled WGS sequence"/>
</dbReference>
<accession>A0A9N9HT54</accession>
<protein>
    <submittedName>
        <fullName evidence="1">13294_t:CDS:1</fullName>
    </submittedName>
</protein>
<evidence type="ECO:0000313" key="1">
    <source>
        <dbReference type="EMBL" id="CAG8704032.1"/>
    </source>
</evidence>
<reference evidence="1" key="1">
    <citation type="submission" date="2021-06" db="EMBL/GenBank/DDBJ databases">
        <authorList>
            <person name="Kallberg Y."/>
            <person name="Tangrot J."/>
            <person name="Rosling A."/>
        </authorList>
    </citation>
    <scope>NUCLEOTIDE SEQUENCE</scope>
    <source>
        <strain evidence="1">87-6 pot B 2015</strain>
    </source>
</reference>
<name>A0A9N9HT54_FUNMO</name>
<comment type="caution">
    <text evidence="1">The sequence shown here is derived from an EMBL/GenBank/DDBJ whole genome shotgun (WGS) entry which is preliminary data.</text>
</comment>
<dbReference type="AlphaFoldDB" id="A0A9N9HT54"/>
<organism evidence="1 2">
    <name type="scientific">Funneliformis mosseae</name>
    <name type="common">Endomycorrhizal fungus</name>
    <name type="synonym">Glomus mosseae</name>
    <dbReference type="NCBI Taxonomy" id="27381"/>
    <lineage>
        <taxon>Eukaryota</taxon>
        <taxon>Fungi</taxon>
        <taxon>Fungi incertae sedis</taxon>
        <taxon>Mucoromycota</taxon>
        <taxon>Glomeromycotina</taxon>
        <taxon>Glomeromycetes</taxon>
        <taxon>Glomerales</taxon>
        <taxon>Glomeraceae</taxon>
        <taxon>Funneliformis</taxon>
    </lineage>
</organism>
<feature type="non-terminal residue" evidence="1">
    <location>
        <position position="136"/>
    </location>
</feature>
<feature type="non-terminal residue" evidence="1">
    <location>
        <position position="1"/>
    </location>
</feature>
<gene>
    <name evidence="1" type="ORF">FMOSSE_LOCUS13954</name>
</gene>
<evidence type="ECO:0000313" key="2">
    <source>
        <dbReference type="Proteomes" id="UP000789375"/>
    </source>
</evidence>
<sequence length="136" mass="16098">NLEYIGIHTCGSICDRAEENWNHIKSFNWWTSIWFINDIIEVNIGKNNYEKINRKALRPVKPTKLSWKINDSCEFKNPKNNKYNPTHIFKKLQNNLSKSNIGEDNSQNIREIIIDRKENKIRVNLAEQILSKDVEN</sequence>
<dbReference type="EMBL" id="CAJVPP010009363">
    <property type="protein sequence ID" value="CAG8704032.1"/>
    <property type="molecule type" value="Genomic_DNA"/>
</dbReference>
<proteinExistence type="predicted"/>